<protein>
    <submittedName>
        <fullName evidence="1">DUF924 family protein</fullName>
    </submittedName>
</protein>
<evidence type="ECO:0000313" key="2">
    <source>
        <dbReference type="Proteomes" id="UP000648908"/>
    </source>
</evidence>
<accession>A0A8K0V9T3</accession>
<name>A0A8K0V9T3_9RHOB</name>
<dbReference type="InterPro" id="IPR010323">
    <property type="entry name" value="DUF924"/>
</dbReference>
<dbReference type="Pfam" id="PF06041">
    <property type="entry name" value="DUF924"/>
    <property type="match status" value="1"/>
</dbReference>
<dbReference type="SUPFAM" id="SSF48452">
    <property type="entry name" value="TPR-like"/>
    <property type="match status" value="1"/>
</dbReference>
<dbReference type="Proteomes" id="UP000648908">
    <property type="component" value="Unassembled WGS sequence"/>
</dbReference>
<keyword evidence="2" id="KW-1185">Reference proteome</keyword>
<dbReference type="AlphaFoldDB" id="A0A8K0V9T3"/>
<evidence type="ECO:0000313" key="1">
    <source>
        <dbReference type="EMBL" id="MBL4916288.1"/>
    </source>
</evidence>
<dbReference type="EMBL" id="JAESVN010000001">
    <property type="protein sequence ID" value="MBL4916288.1"/>
    <property type="molecule type" value="Genomic_DNA"/>
</dbReference>
<dbReference type="InterPro" id="IPR011990">
    <property type="entry name" value="TPR-like_helical_dom_sf"/>
</dbReference>
<gene>
    <name evidence="1" type="ORF">JL811_03555</name>
</gene>
<organism evidence="1 2">
    <name type="scientific">Szabonella alba</name>
    <dbReference type="NCBI Taxonomy" id="2804194"/>
    <lineage>
        <taxon>Bacteria</taxon>
        <taxon>Pseudomonadati</taxon>
        <taxon>Pseudomonadota</taxon>
        <taxon>Alphaproteobacteria</taxon>
        <taxon>Rhodobacterales</taxon>
        <taxon>Paracoccaceae</taxon>
        <taxon>Szabonella</taxon>
    </lineage>
</organism>
<dbReference type="Gene3D" id="1.25.40.10">
    <property type="entry name" value="Tetratricopeptide repeat domain"/>
    <property type="match status" value="1"/>
</dbReference>
<reference evidence="1" key="1">
    <citation type="submission" date="2021-01" db="EMBL/GenBank/DDBJ databases">
        <title>Tabrizicola alba sp. nov. a motile alkaliphilic bacterium isolated from a soda lake.</title>
        <authorList>
            <person name="Szuroczki S."/>
            <person name="Abbaszade G."/>
            <person name="Schumann P."/>
            <person name="Toth E."/>
        </authorList>
    </citation>
    <scope>NUCLEOTIDE SEQUENCE</scope>
    <source>
        <strain evidence="1">DMG-N-6</strain>
    </source>
</reference>
<dbReference type="Gene3D" id="1.20.58.320">
    <property type="entry name" value="TPR-like"/>
    <property type="match status" value="1"/>
</dbReference>
<comment type="caution">
    <text evidence="1">The sequence shown here is derived from an EMBL/GenBank/DDBJ whole genome shotgun (WGS) entry which is preliminary data.</text>
</comment>
<proteinExistence type="predicted"/>
<sequence>MPVPGAGAVVDYWHAAGDRGEWFSKRPGFDRDFRDRFQTLHETAAEGGCDGWIATPEGALALMILLDQFPRNAFRGTARMYATDARALPLAREAEKRGHWSAVEPDLRLFLALPFSHSETLADQDISVRLNTRLGQPWLSHAEGHRDIIGRFGRFPHRNAILGRETTPEEARFLRKGGFRG</sequence>